<dbReference type="Pfam" id="PF12667">
    <property type="entry name" value="NigD_N"/>
    <property type="match status" value="1"/>
</dbReference>
<dbReference type="Proteomes" id="UP000824236">
    <property type="component" value="Unassembled WGS sequence"/>
</dbReference>
<keyword evidence="1" id="KW-0732">Signal</keyword>
<comment type="caution">
    <text evidence="4">The sequence shown here is derived from an EMBL/GenBank/DDBJ whole genome shotgun (WGS) entry which is preliminary data.</text>
</comment>
<accession>A0A9E2KIP8</accession>
<dbReference type="InterPro" id="IPR024299">
    <property type="entry name" value="NigD-like_OB_dom"/>
</dbReference>
<evidence type="ECO:0000256" key="1">
    <source>
        <dbReference type="SAM" id="SignalP"/>
    </source>
</evidence>
<feature type="chain" id="PRO_5039062588" evidence="1">
    <location>
        <begin position="30"/>
        <end position="253"/>
    </location>
</feature>
<feature type="signal peptide" evidence="1">
    <location>
        <begin position="1"/>
        <end position="29"/>
    </location>
</feature>
<name>A0A9E2KIP8_9BACE</name>
<gene>
    <name evidence="4" type="ORF">H9791_09585</name>
</gene>
<organism evidence="4 5">
    <name type="scientific">Candidatus Bacteroides intestinipullorum</name>
    <dbReference type="NCBI Taxonomy" id="2838471"/>
    <lineage>
        <taxon>Bacteria</taxon>
        <taxon>Pseudomonadati</taxon>
        <taxon>Bacteroidota</taxon>
        <taxon>Bacteroidia</taxon>
        <taxon>Bacteroidales</taxon>
        <taxon>Bacteroidaceae</taxon>
        <taxon>Bacteroides</taxon>
    </lineage>
</organism>
<dbReference type="InterPro" id="IPR038179">
    <property type="entry name" value="NigD-like_N_sf"/>
</dbReference>
<dbReference type="PROSITE" id="PS51257">
    <property type="entry name" value="PROKAR_LIPOPROTEIN"/>
    <property type="match status" value="1"/>
</dbReference>
<evidence type="ECO:0000259" key="2">
    <source>
        <dbReference type="Pfam" id="PF12667"/>
    </source>
</evidence>
<evidence type="ECO:0000259" key="3">
    <source>
        <dbReference type="Pfam" id="PF17415"/>
    </source>
</evidence>
<sequence length="253" mass="28376">MKQLRTKSKKWFVVLVAAMTTLGFQSCLDDDNTDYALLYPNALVTVKNNATDNSCYLQLDERTTLLPVNMKTSPFGEKEVRALVNYSNVDEPSGEYSQAVHVNWIDSLLTKPMAPNLGETQNNEVYGNDPVDMVADWVTIAEDGYLTLRFRTKWSNPGQKHFVNLISTQNPNDPYEVEFRHNAYGDTYGQAGDGLVAFSLSSLPDTEGKTVKLTLKWHSFTGDKSVQFDYCTRQASLPAQPEVTAVRSNLNLK</sequence>
<protein>
    <submittedName>
        <fullName evidence="4">NigD-like protein</fullName>
    </submittedName>
</protein>
<dbReference type="Gene3D" id="2.40.50.500">
    <property type="entry name" value="NigD-like N-terminal OB domain"/>
    <property type="match status" value="1"/>
</dbReference>
<reference evidence="4" key="1">
    <citation type="journal article" date="2021" name="PeerJ">
        <title>Extensive microbial diversity within the chicken gut microbiome revealed by metagenomics and culture.</title>
        <authorList>
            <person name="Gilroy R."/>
            <person name="Ravi A."/>
            <person name="Getino M."/>
            <person name="Pursley I."/>
            <person name="Horton D.L."/>
            <person name="Alikhan N.F."/>
            <person name="Baker D."/>
            <person name="Gharbi K."/>
            <person name="Hall N."/>
            <person name="Watson M."/>
            <person name="Adriaenssens E.M."/>
            <person name="Foster-Nyarko E."/>
            <person name="Jarju S."/>
            <person name="Secka A."/>
            <person name="Antonio M."/>
            <person name="Oren A."/>
            <person name="Chaudhuri R.R."/>
            <person name="La Ragione R."/>
            <person name="Hildebrand F."/>
            <person name="Pallen M.J."/>
        </authorList>
    </citation>
    <scope>NUCLEOTIDE SEQUENCE</scope>
    <source>
        <strain evidence="4">B3-3758</strain>
    </source>
</reference>
<dbReference type="AlphaFoldDB" id="A0A9E2KIP8"/>
<dbReference type="Gene3D" id="2.60.40.2370">
    <property type="entry name" value="NigD-like, C-terminal beta sandwich domain"/>
    <property type="match status" value="1"/>
</dbReference>
<evidence type="ECO:0000313" key="5">
    <source>
        <dbReference type="Proteomes" id="UP000824236"/>
    </source>
</evidence>
<feature type="domain" description="NigD-like N-terminal OB" evidence="2">
    <location>
        <begin position="43"/>
        <end position="107"/>
    </location>
</feature>
<feature type="domain" description="NigD-like C-terminal" evidence="3">
    <location>
        <begin position="119"/>
        <end position="230"/>
    </location>
</feature>
<dbReference type="InterPro" id="IPR038143">
    <property type="entry name" value="NigD-like_C_dom_sf"/>
</dbReference>
<proteinExistence type="predicted"/>
<dbReference type="Pfam" id="PF17415">
    <property type="entry name" value="NigD_C"/>
    <property type="match status" value="1"/>
</dbReference>
<reference evidence="4" key="2">
    <citation type="submission" date="2021-04" db="EMBL/GenBank/DDBJ databases">
        <authorList>
            <person name="Gilroy R."/>
        </authorList>
    </citation>
    <scope>NUCLEOTIDE SEQUENCE</scope>
    <source>
        <strain evidence="4">B3-3758</strain>
    </source>
</reference>
<dbReference type="EMBL" id="JAHLFO010000130">
    <property type="protein sequence ID" value="MBU3814734.1"/>
    <property type="molecule type" value="Genomic_DNA"/>
</dbReference>
<dbReference type="InterPro" id="IPR035376">
    <property type="entry name" value="NigD_C"/>
</dbReference>
<evidence type="ECO:0000313" key="4">
    <source>
        <dbReference type="EMBL" id="MBU3814734.1"/>
    </source>
</evidence>